<dbReference type="AlphaFoldDB" id="A0A1I8G907"/>
<name>A0A1I8G907_9PLAT</name>
<reference evidence="2" key="1">
    <citation type="submission" date="2016-11" db="UniProtKB">
        <authorList>
            <consortium name="WormBaseParasite"/>
        </authorList>
    </citation>
    <scope>IDENTIFICATION</scope>
</reference>
<organism evidence="1 2">
    <name type="scientific">Macrostomum lignano</name>
    <dbReference type="NCBI Taxonomy" id="282301"/>
    <lineage>
        <taxon>Eukaryota</taxon>
        <taxon>Metazoa</taxon>
        <taxon>Spiralia</taxon>
        <taxon>Lophotrochozoa</taxon>
        <taxon>Platyhelminthes</taxon>
        <taxon>Rhabditophora</taxon>
        <taxon>Macrostomorpha</taxon>
        <taxon>Macrostomida</taxon>
        <taxon>Macrostomidae</taxon>
        <taxon>Macrostomum</taxon>
    </lineage>
</organism>
<accession>A0A1I8G907</accession>
<protein>
    <submittedName>
        <fullName evidence="2">S9 family peptidase</fullName>
    </submittedName>
</protein>
<dbReference type="WBParaSite" id="maker-uti_cns_0001116-snap-gene-0.5-mRNA-1">
    <property type="protein sequence ID" value="maker-uti_cns_0001116-snap-gene-0.5-mRNA-1"/>
    <property type="gene ID" value="maker-uti_cns_0001116-snap-gene-0.5"/>
</dbReference>
<evidence type="ECO:0000313" key="1">
    <source>
        <dbReference type="Proteomes" id="UP000095280"/>
    </source>
</evidence>
<proteinExistence type="predicted"/>
<evidence type="ECO:0000313" key="2">
    <source>
        <dbReference type="WBParaSite" id="maker-uti_cns_0001116-snap-gene-0.5-mRNA-1"/>
    </source>
</evidence>
<sequence>NYKAPTDGSLPPVYRSDLLDQLALTVKQSGKTKIVAEMEKDDHVVARMVFDLSEKTDEITLMNWFSRSRLVSSYPFKIDPKQSTNYFSIDGDAGQNRRFFVSFSGGGCDNDRGFWMVSDKRDPCTWGNEGWKGSAPVLAYNRYRTATFRSGVDYADRFTIYLTDSVTELREEFNRKIMFEKDKQLLFTIIPNVHLEALETFEHQQNYKMPANGSLPPVYRSDLIDELPRAVRQSGMTKMVVEMRKDDNQVVSQVVFDVSTDTEKLDKENWFSELRLESSYPYSVDRKEFNYFSLEGERSSKRRFYINNWHHGCHRETSFILVSDARGHCDYVTRGWRGSAPTLIYSRLPGKPFEESAGYADRLLIYLAKELPDLRAEFKKPLIIDGSKQVLFTIKSNINTEAKHAYSVQQNYKAPTDGSLPPVYRSDLLDQLALTVKQSGKTKIVAEMEKDDHVVARMVFDLSEKTDEITLMNWFSRSRLVSSYPFKIDPKQSTNYFSIDGDAGQNRRFFVSFSGGGCDNDRGFWMVSDKRDPCTWGNEGWKGSAPVLAYNRYRTATFRSGVDYADRFTIYLTDSVTELREEFNRKIMFEKDKQLLFTIIPNVHLEALETFEHQQNYKMPANGSLPPVYRSDLIDELPRAVRQSGMTKMVVEMRKDDNQVVSQVVFDVSTDTEKLDKENWFSELRLESSYPYSVDRKEFNYFSLEGERSSKRRFYINNWHHGCHRETSFILVSDARGHCDYVTRGWRGSAPTLIYSRLPGKPFEESAGYADRLLIYLAKELPDLRAEFKKPLIIDGSKQVLFTIKSNINTEAKHAYSVQQNYKAPTDGSLPPVYRSDLLDQLALTLLFTIVPNVHLEALETFEHQQNYKIPADGSLPPVYRSDLIDELPRAVRQSGMTKMVVEMRKDNQVVSQVVFDVSTDTEKLDKENWFSELRLESSYPYSVDRKEFNYFSLEGERSSKRRFYINNWHHGCHRETGFIVVSDARGHCDYVTRGWRGSAPTLIYSRLPGKPFEESAGYADRLLIYLAKEVPDLRAEFKKPLMIDGSKQVLFTIKSNINTEAKHAYSVQQNYKAPTDGSLPPVYRSDLLDQLALTVKQSGKKRLSLRWKKMITWLLEWFLTCQRRPTRSH</sequence>
<keyword evidence="1" id="KW-1185">Reference proteome</keyword>
<dbReference type="Proteomes" id="UP000095280">
    <property type="component" value="Unplaced"/>
</dbReference>